<name>A0A6C0IHZ8_9ZZZZ</name>
<dbReference type="AlphaFoldDB" id="A0A6C0IHZ8"/>
<sequence>MTTLYQPTHYDICITPTFTKDGTEYKFEGLNNETRTLFRFIVLTLRKYFGVNLHFERKKGEIIIANFSYSQMKILREIDEDTCDFPIKYGRSQLKFKIDTYKSYYNV</sequence>
<organism evidence="1">
    <name type="scientific">viral metagenome</name>
    <dbReference type="NCBI Taxonomy" id="1070528"/>
    <lineage>
        <taxon>unclassified sequences</taxon>
        <taxon>metagenomes</taxon>
        <taxon>organismal metagenomes</taxon>
    </lineage>
</organism>
<reference evidence="1" key="1">
    <citation type="journal article" date="2020" name="Nature">
        <title>Giant virus diversity and host interactions through global metagenomics.</title>
        <authorList>
            <person name="Schulz F."/>
            <person name="Roux S."/>
            <person name="Paez-Espino D."/>
            <person name="Jungbluth S."/>
            <person name="Walsh D.A."/>
            <person name="Denef V.J."/>
            <person name="McMahon K.D."/>
            <person name="Konstantinidis K.T."/>
            <person name="Eloe-Fadrosh E.A."/>
            <person name="Kyrpides N.C."/>
            <person name="Woyke T."/>
        </authorList>
    </citation>
    <scope>NUCLEOTIDE SEQUENCE</scope>
    <source>
        <strain evidence="1">GVMAG-M-3300023184-89</strain>
    </source>
</reference>
<proteinExistence type="predicted"/>
<evidence type="ECO:0000313" key="1">
    <source>
        <dbReference type="EMBL" id="QHT92838.1"/>
    </source>
</evidence>
<dbReference type="EMBL" id="MN740194">
    <property type="protein sequence ID" value="QHT92838.1"/>
    <property type="molecule type" value="Genomic_DNA"/>
</dbReference>
<accession>A0A6C0IHZ8</accession>
<protein>
    <submittedName>
        <fullName evidence="1">Uncharacterized protein</fullName>
    </submittedName>
</protein>